<organism evidence="2 3">
    <name type="scientific">Massilia varians</name>
    <dbReference type="NCBI Taxonomy" id="457921"/>
    <lineage>
        <taxon>Bacteria</taxon>
        <taxon>Pseudomonadati</taxon>
        <taxon>Pseudomonadota</taxon>
        <taxon>Betaproteobacteria</taxon>
        <taxon>Burkholderiales</taxon>
        <taxon>Oxalobacteraceae</taxon>
        <taxon>Telluria group</taxon>
        <taxon>Massilia</taxon>
    </lineage>
</organism>
<dbReference type="Pfam" id="PF06504">
    <property type="entry name" value="RepC"/>
    <property type="match status" value="1"/>
</dbReference>
<dbReference type="InterPro" id="IPR010522">
    <property type="entry name" value="RepC_bac"/>
</dbReference>
<dbReference type="RefSeq" id="WP_281909200.1">
    <property type="nucleotide sequence ID" value="NZ_AP026966.1"/>
</dbReference>
<reference evidence="2" key="1">
    <citation type="submission" date="2022-11" db="EMBL/GenBank/DDBJ databases">
        <title>Isolation and characterization of PLA-degrading bacterium Massilia sp. from Antarctic soil.</title>
        <authorList>
            <person name="Sato K."/>
            <person name="Gomez-Fuentes C."/>
            <person name="Ahmad S.A."/>
            <person name="Zulkharnain A."/>
        </authorList>
    </citation>
    <scope>NUCLEOTIDE SEQUENCE</scope>
    <source>
        <strain evidence="2">N-3</strain>
    </source>
</reference>
<protein>
    <submittedName>
        <fullName evidence="2">Uncharacterized protein</fullName>
    </submittedName>
</protein>
<name>A0ABN6TDB2_9BURK</name>
<feature type="region of interest" description="Disordered" evidence="1">
    <location>
        <begin position="276"/>
        <end position="303"/>
    </location>
</feature>
<feature type="compositionally biased region" description="Polar residues" evidence="1">
    <location>
        <begin position="293"/>
        <end position="303"/>
    </location>
</feature>
<dbReference type="EMBL" id="AP026966">
    <property type="protein sequence ID" value="BDT60197.1"/>
    <property type="molecule type" value="Genomic_DNA"/>
</dbReference>
<feature type="compositionally biased region" description="Basic and acidic residues" evidence="1">
    <location>
        <begin position="276"/>
        <end position="292"/>
    </location>
</feature>
<proteinExistence type="predicted"/>
<dbReference type="Proteomes" id="UP001163336">
    <property type="component" value="Chromosome"/>
</dbReference>
<evidence type="ECO:0000313" key="3">
    <source>
        <dbReference type="Proteomes" id="UP001163336"/>
    </source>
</evidence>
<accession>A0ABN6TDB2</accession>
<evidence type="ECO:0000313" key="2">
    <source>
        <dbReference type="EMBL" id="BDT60197.1"/>
    </source>
</evidence>
<evidence type="ECO:0000256" key="1">
    <source>
        <dbReference type="SAM" id="MobiDB-lite"/>
    </source>
</evidence>
<gene>
    <name evidence="2" type="ORF">MasN3_36910</name>
</gene>
<keyword evidence="3" id="KW-1185">Reference proteome</keyword>
<sequence length="303" mass="33540">MTGEMRFEFAIQEPALAIAPVFLVLKKSPRAKLDVTFKFGTSTLQWRGADALGIPEQSVLLALLSIAGQQPFSINPNSAVGDKAKLFNQLSCVGPQSDVAVVKAHWRKIEIAAGYSVHSGKNITSIKSAVKRLAETTVWECRDGIEYQSRLLSWILGDDNGVIIALNRRATNAIYGQQFIKISLDERNKLPDESAKALHAYLSGSMRAGSTRRHTIDKLQAHIWSGKAMGSTRRSRIEKLRRALLAIDQLPSWRCALLPCGQVEITRIDERTVLSKTADDGRTQRSLSRRETTPSALETTCLR</sequence>